<dbReference type="Proteomes" id="UP000294853">
    <property type="component" value="Chromosome"/>
</dbReference>
<evidence type="ECO:0000313" key="19">
    <source>
        <dbReference type="Proteomes" id="UP000294853"/>
    </source>
</evidence>
<evidence type="ECO:0000256" key="13">
    <source>
        <dbReference type="ARBA" id="ARBA00023014"/>
    </source>
</evidence>
<feature type="domain" description="Histidine kinase" evidence="17">
    <location>
        <begin position="660"/>
        <end position="744"/>
    </location>
</feature>
<evidence type="ECO:0000256" key="16">
    <source>
        <dbReference type="SAM" id="Phobius"/>
    </source>
</evidence>
<evidence type="ECO:0000256" key="2">
    <source>
        <dbReference type="ARBA" id="ARBA00001966"/>
    </source>
</evidence>
<dbReference type="InterPro" id="IPR004358">
    <property type="entry name" value="Sig_transdc_His_kin-like_C"/>
</dbReference>
<accession>A0A4P7ICM7</accession>
<evidence type="ECO:0000256" key="11">
    <source>
        <dbReference type="ARBA" id="ARBA00023004"/>
    </source>
</evidence>
<dbReference type="GO" id="GO:0016020">
    <property type="term" value="C:membrane"/>
    <property type="evidence" value="ECO:0007669"/>
    <property type="project" value="InterPro"/>
</dbReference>
<feature type="transmembrane region" description="Helical" evidence="16">
    <location>
        <begin position="7"/>
        <end position="27"/>
    </location>
</feature>
<dbReference type="InterPro" id="IPR036890">
    <property type="entry name" value="HATPase_C_sf"/>
</dbReference>
<feature type="transmembrane region" description="Helical" evidence="16">
    <location>
        <begin position="191"/>
        <end position="208"/>
    </location>
</feature>
<dbReference type="Pfam" id="PF07730">
    <property type="entry name" value="HisKA_3"/>
    <property type="match status" value="1"/>
</dbReference>
<evidence type="ECO:0000259" key="17">
    <source>
        <dbReference type="PROSITE" id="PS50109"/>
    </source>
</evidence>
<keyword evidence="7" id="KW-0963">Cytoplasm</keyword>
<evidence type="ECO:0000256" key="15">
    <source>
        <dbReference type="ARBA" id="ARBA00030800"/>
    </source>
</evidence>
<dbReference type="PANTHER" id="PTHR24421">
    <property type="entry name" value="NITRATE/NITRITE SENSOR PROTEIN NARX-RELATED"/>
    <property type="match status" value="1"/>
</dbReference>
<reference evidence="18 19" key="1">
    <citation type="submission" date="2019-03" db="EMBL/GenBank/DDBJ databases">
        <title>Three New Species of Nocardioides, Nocardioides euryhalodurans sp. nov., Nocardioides seonyuensis sp. nov. and Nocardioides eburneoflavus sp. nov. Iolated from Soil.</title>
        <authorList>
            <person name="Roh S.G."/>
            <person name="Lee C."/>
            <person name="Kim M.-K."/>
            <person name="Kim S.B."/>
        </authorList>
    </citation>
    <scope>NUCLEOTIDE SEQUENCE [LARGE SCALE GENOMIC DNA]</scope>
    <source>
        <strain evidence="18 19">MMS17-SY207-3</strain>
    </source>
</reference>
<dbReference type="EMBL" id="CP038436">
    <property type="protein sequence ID" value="QBX54283.1"/>
    <property type="molecule type" value="Genomic_DNA"/>
</dbReference>
<dbReference type="CDD" id="cd16917">
    <property type="entry name" value="HATPase_UhpB-NarQ-NarX-like"/>
    <property type="match status" value="1"/>
</dbReference>
<feature type="transmembrane region" description="Helical" evidence="16">
    <location>
        <begin position="125"/>
        <end position="143"/>
    </location>
</feature>
<keyword evidence="19" id="KW-1185">Reference proteome</keyword>
<keyword evidence="13" id="KW-0411">Iron-sulfur</keyword>
<comment type="subcellular location">
    <subcellularLocation>
        <location evidence="3">Cytoplasm</location>
    </subcellularLocation>
</comment>
<dbReference type="OrthoDB" id="227596at2"/>
<evidence type="ECO:0000256" key="5">
    <source>
        <dbReference type="ARBA" id="ARBA00017322"/>
    </source>
</evidence>
<dbReference type="InterPro" id="IPR005467">
    <property type="entry name" value="His_kinase_dom"/>
</dbReference>
<dbReference type="InterPro" id="IPR003594">
    <property type="entry name" value="HATPase_dom"/>
</dbReference>
<evidence type="ECO:0000256" key="7">
    <source>
        <dbReference type="ARBA" id="ARBA00022490"/>
    </source>
</evidence>
<dbReference type="KEGG" id="nsn:EXE58_01550"/>
<dbReference type="AlphaFoldDB" id="A0A4P7ICM7"/>
<evidence type="ECO:0000256" key="14">
    <source>
        <dbReference type="ARBA" id="ARBA00024827"/>
    </source>
</evidence>
<dbReference type="Gene3D" id="3.30.565.10">
    <property type="entry name" value="Histidine kinase-like ATPase, C-terminal domain"/>
    <property type="match status" value="1"/>
</dbReference>
<dbReference type="PROSITE" id="PS50109">
    <property type="entry name" value="HIS_KIN"/>
    <property type="match status" value="1"/>
</dbReference>
<dbReference type="GO" id="GO:0000155">
    <property type="term" value="F:phosphorelay sensor kinase activity"/>
    <property type="evidence" value="ECO:0007669"/>
    <property type="project" value="InterPro"/>
</dbReference>
<sequence length="750" mass="79181">MSRARRLTVIAVAWVVPVVWVVGALFAGPSDGTVLSSAHGGAGRDGGALVARALGDGPLRPGDTVLAIGGRSVGQWLETASPPERLVGEVVTYEVRRPARGLDRILDLDVTLVRFPLADAIVQDVAAVAVCLILLLTGSAVFWRRPGATAARAFLAGTAGLPAVLTSAPWGIGAIDLAGSRGTWPQVGGEALAALGVGCVFVAVAALAPADAWRRRYPPVILTALLVPWVGYAVWLAVALGRAGSPGERLQVIGTVLGPAVVATIPVLLSVVAFDQARASRREDVLATRLVLLGVGSGVGAWLLLDPVARWLTGETVLPRQLLLLVVLTAVVGCVGSAIAHYRLGEIEPKVRRGLVQAIVLVVVAAAFTGLVRAADLAADVSVGSMLAGGLAALVLLPVAVWVQRTLRRMVYGDREFPRRVVADLRRLDPLTAPEDALGEMLELLSRRLHLSFAAVEVFATPTSEAISTAVGTSYGTPATIDLVVGRTTLGRLMLEVDAAHDPFGPGDRRLLEDVGTQAGALVQAVSVNRELQRSRQRLVSAREEERRRIRRDLHDGLGPSLATLAMRLEGAQELIAQDPGAAADLVGRLSDQARDEIAEVRRLVEGLRPPALDQLGLVTALRQRAAEQSRGARQAMAWTVEASDDVDPLPAAVEVAAYRIAIEAVNNAQRHSQADECRVLLRREPDELVVTIRDAGTGLAPDRPSGVGLSSMRERAEELGGSFEVLTEVGTGTTIRARLPILADTTREQ</sequence>
<feature type="transmembrane region" description="Helical" evidence="16">
    <location>
        <begin position="381"/>
        <end position="403"/>
    </location>
</feature>
<keyword evidence="16" id="KW-1133">Transmembrane helix</keyword>
<dbReference type="SUPFAM" id="SSF55874">
    <property type="entry name" value="ATPase domain of HSP90 chaperone/DNA topoisomerase II/histidine kinase"/>
    <property type="match status" value="1"/>
</dbReference>
<evidence type="ECO:0000256" key="1">
    <source>
        <dbReference type="ARBA" id="ARBA00000085"/>
    </source>
</evidence>
<feature type="transmembrane region" description="Helical" evidence="16">
    <location>
        <begin position="252"/>
        <end position="274"/>
    </location>
</feature>
<dbReference type="GO" id="GO:0005737">
    <property type="term" value="C:cytoplasm"/>
    <property type="evidence" value="ECO:0007669"/>
    <property type="project" value="UniProtKB-SubCell"/>
</dbReference>
<keyword evidence="12" id="KW-0902">Two-component regulatory system</keyword>
<feature type="transmembrane region" description="Helical" evidence="16">
    <location>
        <begin position="321"/>
        <end position="342"/>
    </location>
</feature>
<dbReference type="GO" id="GO:0051539">
    <property type="term" value="F:4 iron, 4 sulfur cluster binding"/>
    <property type="evidence" value="ECO:0007669"/>
    <property type="project" value="UniProtKB-KW"/>
</dbReference>
<evidence type="ECO:0000256" key="9">
    <source>
        <dbReference type="ARBA" id="ARBA00022723"/>
    </source>
</evidence>
<dbReference type="GO" id="GO:0046983">
    <property type="term" value="F:protein dimerization activity"/>
    <property type="evidence" value="ECO:0007669"/>
    <property type="project" value="InterPro"/>
</dbReference>
<comment type="cofactor">
    <cofactor evidence="2">
        <name>[4Fe-4S] cluster</name>
        <dbReference type="ChEBI" id="CHEBI:49883"/>
    </cofactor>
</comment>
<dbReference type="SMART" id="SM00387">
    <property type="entry name" value="HATPase_c"/>
    <property type="match status" value="1"/>
</dbReference>
<keyword evidence="16" id="KW-0472">Membrane</keyword>
<dbReference type="Gene3D" id="1.20.5.1930">
    <property type="match status" value="1"/>
</dbReference>
<proteinExistence type="predicted"/>
<organism evidence="18 19">
    <name type="scientific">Nocardioides seonyuensis</name>
    <dbReference type="NCBI Taxonomy" id="2518371"/>
    <lineage>
        <taxon>Bacteria</taxon>
        <taxon>Bacillati</taxon>
        <taxon>Actinomycetota</taxon>
        <taxon>Actinomycetes</taxon>
        <taxon>Propionibacteriales</taxon>
        <taxon>Nocardioidaceae</taxon>
        <taxon>Nocardioides</taxon>
    </lineage>
</organism>
<gene>
    <name evidence="18" type="ORF">EXE58_01550</name>
</gene>
<dbReference type="PRINTS" id="PR00344">
    <property type="entry name" value="BCTRLSENSOR"/>
</dbReference>
<evidence type="ECO:0000256" key="6">
    <source>
        <dbReference type="ARBA" id="ARBA00022485"/>
    </source>
</evidence>
<keyword evidence="6" id="KW-0004">4Fe-4S</keyword>
<keyword evidence="9" id="KW-0479">Metal-binding</keyword>
<evidence type="ECO:0000256" key="3">
    <source>
        <dbReference type="ARBA" id="ARBA00004496"/>
    </source>
</evidence>
<feature type="transmembrane region" description="Helical" evidence="16">
    <location>
        <begin position="354"/>
        <end position="375"/>
    </location>
</feature>
<feature type="transmembrane region" description="Helical" evidence="16">
    <location>
        <begin position="220"/>
        <end position="240"/>
    </location>
</feature>
<evidence type="ECO:0000256" key="8">
    <source>
        <dbReference type="ARBA" id="ARBA00022679"/>
    </source>
</evidence>
<dbReference type="Pfam" id="PF02518">
    <property type="entry name" value="HATPase_c"/>
    <property type="match status" value="1"/>
</dbReference>
<protein>
    <recommendedName>
        <fullName evidence="5">Oxygen sensor histidine kinase NreB</fullName>
        <ecNumber evidence="4">2.7.13.3</ecNumber>
    </recommendedName>
    <alternativeName>
        <fullName evidence="15">Nitrogen regulation protein B</fullName>
    </alternativeName>
</protein>
<feature type="transmembrane region" description="Helical" evidence="16">
    <location>
        <begin position="286"/>
        <end position="305"/>
    </location>
</feature>
<dbReference type="InterPro" id="IPR011712">
    <property type="entry name" value="Sig_transdc_His_kin_sub3_dim/P"/>
</dbReference>
<keyword evidence="16" id="KW-0812">Transmembrane</keyword>
<keyword evidence="10 18" id="KW-0418">Kinase</keyword>
<name>A0A4P7ICM7_9ACTN</name>
<feature type="transmembrane region" description="Helical" evidence="16">
    <location>
        <begin position="150"/>
        <end position="171"/>
    </location>
</feature>
<dbReference type="GO" id="GO:0046872">
    <property type="term" value="F:metal ion binding"/>
    <property type="evidence" value="ECO:0007669"/>
    <property type="project" value="UniProtKB-KW"/>
</dbReference>
<evidence type="ECO:0000256" key="12">
    <source>
        <dbReference type="ARBA" id="ARBA00023012"/>
    </source>
</evidence>
<dbReference type="EC" id="2.7.13.3" evidence="4"/>
<dbReference type="RefSeq" id="WP_135266256.1">
    <property type="nucleotide sequence ID" value="NZ_CP038436.1"/>
</dbReference>
<comment type="catalytic activity">
    <reaction evidence="1">
        <text>ATP + protein L-histidine = ADP + protein N-phospho-L-histidine.</text>
        <dbReference type="EC" id="2.7.13.3"/>
    </reaction>
</comment>
<evidence type="ECO:0000313" key="18">
    <source>
        <dbReference type="EMBL" id="QBX54283.1"/>
    </source>
</evidence>
<keyword evidence="11" id="KW-0408">Iron</keyword>
<evidence type="ECO:0000256" key="4">
    <source>
        <dbReference type="ARBA" id="ARBA00012438"/>
    </source>
</evidence>
<evidence type="ECO:0000256" key="10">
    <source>
        <dbReference type="ARBA" id="ARBA00022777"/>
    </source>
</evidence>
<comment type="function">
    <text evidence="14">Member of the two-component regulatory system NreB/NreC involved in the control of dissimilatory nitrate/nitrite reduction in response to oxygen. NreB functions as a direct oxygen sensor histidine kinase which is autophosphorylated, in the absence of oxygen, probably at the conserved histidine residue, and transfers its phosphate group probably to a conserved aspartate residue of NreC. NreB/NreC activates the expression of the nitrate (narGHJI) and nitrite (nir) reductase operons, as well as the putative nitrate transporter gene narT.</text>
</comment>
<dbReference type="InterPro" id="IPR050482">
    <property type="entry name" value="Sensor_HK_TwoCompSys"/>
</dbReference>
<keyword evidence="8" id="KW-0808">Transferase</keyword>